<evidence type="ECO:0000256" key="3">
    <source>
        <dbReference type="ARBA" id="ARBA00022884"/>
    </source>
</evidence>
<dbReference type="GO" id="GO:0003735">
    <property type="term" value="F:structural constituent of ribosome"/>
    <property type="evidence" value="ECO:0007669"/>
    <property type="project" value="InterPro"/>
</dbReference>
<comment type="function">
    <text evidence="6">One of the primary rRNA binding proteins, it binds specifically to the 5'-end of 16S ribosomal RNA.</text>
</comment>
<dbReference type="Gene3D" id="2.40.50.140">
    <property type="entry name" value="Nucleic acid-binding proteins"/>
    <property type="match status" value="1"/>
</dbReference>
<name>A0A1F5ZB27_9BACT</name>
<dbReference type="GO" id="GO:0022627">
    <property type="term" value="C:cytosolic small ribosomal subunit"/>
    <property type="evidence" value="ECO:0007669"/>
    <property type="project" value="TreeGrafter"/>
</dbReference>
<dbReference type="GO" id="GO:0019843">
    <property type="term" value="F:rRNA binding"/>
    <property type="evidence" value="ECO:0007669"/>
    <property type="project" value="UniProtKB-UniRule"/>
</dbReference>
<proteinExistence type="inferred from homology"/>
<dbReference type="HAMAP" id="MF_01345_B">
    <property type="entry name" value="Ribosomal_uS17_B"/>
    <property type="match status" value="1"/>
</dbReference>
<dbReference type="PROSITE" id="PS00056">
    <property type="entry name" value="RIBOSOMAL_S17"/>
    <property type="match status" value="1"/>
</dbReference>
<dbReference type="AlphaFoldDB" id="A0A1F5ZB27"/>
<keyword evidence="3 6" id="KW-0694">RNA-binding</keyword>
<dbReference type="STRING" id="1798373.A2154_03235"/>
<evidence type="ECO:0000256" key="1">
    <source>
        <dbReference type="ARBA" id="ARBA00010254"/>
    </source>
</evidence>
<comment type="similarity">
    <text evidence="1 6 7">Belongs to the universal ribosomal protein uS17 family.</text>
</comment>
<comment type="caution">
    <text evidence="8">The sequence shown here is derived from an EMBL/GenBank/DDBJ whole genome shotgun (WGS) entry which is preliminary data.</text>
</comment>
<protein>
    <recommendedName>
        <fullName evidence="6">Small ribosomal subunit protein uS17</fullName>
    </recommendedName>
</protein>
<reference evidence="8 9" key="1">
    <citation type="journal article" date="2016" name="Nat. Commun.">
        <title>Thousands of microbial genomes shed light on interconnected biogeochemical processes in an aquifer system.</title>
        <authorList>
            <person name="Anantharaman K."/>
            <person name="Brown C.T."/>
            <person name="Hug L.A."/>
            <person name="Sharon I."/>
            <person name="Castelle C.J."/>
            <person name="Probst A.J."/>
            <person name="Thomas B.C."/>
            <person name="Singh A."/>
            <person name="Wilkins M.J."/>
            <person name="Karaoz U."/>
            <person name="Brodie E.L."/>
            <person name="Williams K.H."/>
            <person name="Hubbard S.S."/>
            <person name="Banfield J.F."/>
        </authorList>
    </citation>
    <scope>NUCLEOTIDE SEQUENCE [LARGE SCALE GENOMIC DNA]</scope>
</reference>
<dbReference type="InterPro" id="IPR012340">
    <property type="entry name" value="NA-bd_OB-fold"/>
</dbReference>
<sequence>MDEKVKSRKIITGKIVSDKMQNTVTVAVTHIRHHPVYKKAMRRVKKLKAQVQSGEYKVGDIVKIAETKPISKTKHFKVTGKIL</sequence>
<dbReference type="InterPro" id="IPR019979">
    <property type="entry name" value="Ribosomal_uS17_CS"/>
</dbReference>
<evidence type="ECO:0000313" key="8">
    <source>
        <dbReference type="EMBL" id="OGG09322.1"/>
    </source>
</evidence>
<dbReference type="InterPro" id="IPR000266">
    <property type="entry name" value="Ribosomal_uS17"/>
</dbReference>
<keyword evidence="4 6" id="KW-0689">Ribosomal protein</keyword>
<dbReference type="CDD" id="cd00364">
    <property type="entry name" value="Ribosomal_uS17"/>
    <property type="match status" value="1"/>
</dbReference>
<dbReference type="SUPFAM" id="SSF50249">
    <property type="entry name" value="Nucleic acid-binding proteins"/>
    <property type="match status" value="1"/>
</dbReference>
<dbReference type="PANTHER" id="PTHR10744">
    <property type="entry name" value="40S RIBOSOMAL PROTEIN S11 FAMILY MEMBER"/>
    <property type="match status" value="1"/>
</dbReference>
<accession>A0A1F5ZB27</accession>
<dbReference type="Proteomes" id="UP000176854">
    <property type="component" value="Unassembled WGS sequence"/>
</dbReference>
<keyword evidence="2 6" id="KW-0699">rRNA-binding</keyword>
<dbReference type="GO" id="GO:0006412">
    <property type="term" value="P:translation"/>
    <property type="evidence" value="ECO:0007669"/>
    <property type="project" value="UniProtKB-UniRule"/>
</dbReference>
<gene>
    <name evidence="6" type="primary">rpsQ</name>
    <name evidence="8" type="ORF">A2154_03235</name>
</gene>
<dbReference type="PANTHER" id="PTHR10744:SF1">
    <property type="entry name" value="SMALL RIBOSOMAL SUBUNIT PROTEIN US17M"/>
    <property type="match status" value="1"/>
</dbReference>
<dbReference type="InterPro" id="IPR019984">
    <property type="entry name" value="Ribosomal_uS17_bact/chlr"/>
</dbReference>
<evidence type="ECO:0000256" key="2">
    <source>
        <dbReference type="ARBA" id="ARBA00022730"/>
    </source>
</evidence>
<evidence type="ECO:0000256" key="5">
    <source>
        <dbReference type="ARBA" id="ARBA00023274"/>
    </source>
</evidence>
<evidence type="ECO:0000256" key="6">
    <source>
        <dbReference type="HAMAP-Rule" id="MF_01345"/>
    </source>
</evidence>
<evidence type="ECO:0000256" key="7">
    <source>
        <dbReference type="RuleBase" id="RU003872"/>
    </source>
</evidence>
<evidence type="ECO:0000256" key="4">
    <source>
        <dbReference type="ARBA" id="ARBA00022980"/>
    </source>
</evidence>
<dbReference type="EMBL" id="MFJC01000023">
    <property type="protein sequence ID" value="OGG09322.1"/>
    <property type="molecule type" value="Genomic_DNA"/>
</dbReference>
<dbReference type="PRINTS" id="PR00973">
    <property type="entry name" value="RIBOSOMALS17"/>
</dbReference>
<organism evidence="8 9">
    <name type="scientific">Candidatus Gottesmanbacteria bacterium RBG_16_43_7</name>
    <dbReference type="NCBI Taxonomy" id="1798373"/>
    <lineage>
        <taxon>Bacteria</taxon>
        <taxon>Candidatus Gottesmaniibacteriota</taxon>
    </lineage>
</organism>
<dbReference type="Pfam" id="PF00366">
    <property type="entry name" value="Ribosomal_S17"/>
    <property type="match status" value="1"/>
</dbReference>
<dbReference type="NCBIfam" id="NF004123">
    <property type="entry name" value="PRK05610.1"/>
    <property type="match status" value="1"/>
</dbReference>
<keyword evidence="5 6" id="KW-0687">Ribonucleoprotein</keyword>
<comment type="subunit">
    <text evidence="6">Part of the 30S ribosomal subunit.</text>
</comment>
<evidence type="ECO:0000313" key="9">
    <source>
        <dbReference type="Proteomes" id="UP000176854"/>
    </source>
</evidence>